<dbReference type="InterPro" id="IPR017959">
    <property type="entry name" value="Asn/Gln-tRNA_amidoTrfase_suB/E"/>
</dbReference>
<proteinExistence type="inferred from homology"/>
<comment type="catalytic activity">
    <reaction evidence="9 10">
        <text>L-glutamyl-tRNA(Gln) + L-glutamine + ATP + H2O = L-glutaminyl-tRNA(Gln) + L-glutamate + ADP + phosphate + H(+)</text>
        <dbReference type="Rhea" id="RHEA:17521"/>
        <dbReference type="Rhea" id="RHEA-COMP:9681"/>
        <dbReference type="Rhea" id="RHEA-COMP:9684"/>
        <dbReference type="ChEBI" id="CHEBI:15377"/>
        <dbReference type="ChEBI" id="CHEBI:15378"/>
        <dbReference type="ChEBI" id="CHEBI:29985"/>
        <dbReference type="ChEBI" id="CHEBI:30616"/>
        <dbReference type="ChEBI" id="CHEBI:43474"/>
        <dbReference type="ChEBI" id="CHEBI:58359"/>
        <dbReference type="ChEBI" id="CHEBI:78520"/>
        <dbReference type="ChEBI" id="CHEBI:78521"/>
        <dbReference type="ChEBI" id="CHEBI:456216"/>
    </reaction>
</comment>
<dbReference type="Pfam" id="PF02637">
    <property type="entry name" value="GatB_Yqey"/>
    <property type="match status" value="1"/>
</dbReference>
<dbReference type="InterPro" id="IPR017958">
    <property type="entry name" value="Gln-tRNA_amidoTrfase_suB_CS"/>
</dbReference>
<evidence type="ECO:0000256" key="2">
    <source>
        <dbReference type="ARBA" id="ARBA00011123"/>
    </source>
</evidence>
<evidence type="ECO:0000313" key="12">
    <source>
        <dbReference type="EMBL" id="CAI8035329.1"/>
    </source>
</evidence>
<comment type="function">
    <text evidence="7">Allows the formation of correctly charged Asn-tRNA(Asn) or Gln-tRNA(Gln) through the transamidation of misacylated Asp-tRNA(Asn) or Glu-tRNA(Gln) in organisms which lack either or both of asparaginyl-tRNA or glutaminyl-tRNA synthetases. The reaction takes place in the presence of glutamine and ATP through an activated phospho-Asp-tRNA(Asn) or phospho-Glu-tRNA(Gln).</text>
</comment>
<dbReference type="FunFam" id="1.10.10.410:FF:000001">
    <property type="entry name" value="Aspartyl/glutamyl-tRNA(Asn/Gln) amidotransferase subunit B"/>
    <property type="match status" value="1"/>
</dbReference>
<dbReference type="InterPro" id="IPR014746">
    <property type="entry name" value="Gln_synth/guanido_kin_cat_dom"/>
</dbReference>
<dbReference type="GO" id="GO:0005524">
    <property type="term" value="F:ATP binding"/>
    <property type="evidence" value="ECO:0007669"/>
    <property type="project" value="UniProtKB-KW"/>
</dbReference>
<evidence type="ECO:0000256" key="8">
    <source>
        <dbReference type="ARBA" id="ARBA00047380"/>
    </source>
</evidence>
<dbReference type="PANTHER" id="PTHR11659:SF0">
    <property type="entry name" value="GLUTAMYL-TRNA(GLN) AMIDOTRANSFERASE SUBUNIT B, MITOCHONDRIAL"/>
    <property type="match status" value="1"/>
</dbReference>
<keyword evidence="10" id="KW-0496">Mitochondrion</keyword>
<evidence type="ECO:0000256" key="5">
    <source>
        <dbReference type="ARBA" id="ARBA00022840"/>
    </source>
</evidence>
<dbReference type="SUPFAM" id="SSF89095">
    <property type="entry name" value="GatB/YqeY motif"/>
    <property type="match status" value="1"/>
</dbReference>
<keyword evidence="6 10" id="KW-0648">Protein biosynthesis</keyword>
<comment type="caution">
    <text evidence="12">The sequence shown here is derived from an EMBL/GenBank/DDBJ whole genome shotgun (WGS) entry which is preliminary data.</text>
</comment>
<dbReference type="EMBL" id="CASHTH010002793">
    <property type="protein sequence ID" value="CAI8035329.1"/>
    <property type="molecule type" value="Genomic_DNA"/>
</dbReference>
<comment type="subcellular location">
    <subcellularLocation>
        <location evidence="10">Mitochondrion</location>
    </subcellularLocation>
</comment>
<dbReference type="PANTHER" id="PTHR11659">
    <property type="entry name" value="GLUTAMYL-TRNA GLN AMIDOTRANSFERASE SUBUNIT B MITOCHONDRIAL AND PROKARYOTIC PET112-RELATED"/>
    <property type="match status" value="1"/>
</dbReference>
<evidence type="ECO:0000256" key="1">
    <source>
        <dbReference type="ARBA" id="ARBA00005306"/>
    </source>
</evidence>
<reference evidence="12" key="1">
    <citation type="submission" date="2023-03" db="EMBL/GenBank/DDBJ databases">
        <authorList>
            <person name="Steffen K."/>
            <person name="Cardenas P."/>
        </authorList>
    </citation>
    <scope>NUCLEOTIDE SEQUENCE</scope>
</reference>
<dbReference type="PROSITE" id="PS01234">
    <property type="entry name" value="GATB"/>
    <property type="match status" value="1"/>
</dbReference>
<dbReference type="InterPro" id="IPR042114">
    <property type="entry name" value="GatB_C_1"/>
</dbReference>
<dbReference type="Gene3D" id="1.10.10.410">
    <property type="match status" value="1"/>
</dbReference>
<comment type="subunit">
    <text evidence="2">Heterotrimer of A, B and C subunits.</text>
</comment>
<dbReference type="InterPro" id="IPR006075">
    <property type="entry name" value="Asn/Gln-tRNA_Trfase_suB/E_cat"/>
</dbReference>
<sequence>MQYETVIGLEVHVQLHTRSKMFCGCPADYQAAEPNTRTCPVCLGLPGALPVINRRAVEYTVLTGLALNCRIPEFTKFDRKNYPYPDLMKGYQISQYDLPLALDGFLEIDGDTQLGLGRRRIGVERVHLEEDVAKSYDDRGEGYSLVDVNRSGVPLMEVVSKPDMRSAEEARQYLTLLHSIVQYLGVSTGNMQDGNFRCDANVSIRPVGSQILGTRTEVKNMNSFRAVYQALEYEVVRQREVIEDGGAVVQETRGWIEEREVTVSQRSKEYAHDYRYFPEPDLPPLRIGPERVAELAAELPEFAPQRSARFQADLALSGYDADLLAGSRSMANYFETTLTRAATAKEVANWMLGDLARLLNQDHREIDASPVTPQRLADLLALVADGTLSTSLAKTVLEEMYATGGEPADIVREQGLGQISDTGAIEAAVAEAIAANPKAVADYISGKDTAARFLMGQVMRLTKGQAQPELALRLVQEGLELQKTRGSLEP</sequence>
<dbReference type="Pfam" id="PF02934">
    <property type="entry name" value="GatB_N"/>
    <property type="match status" value="1"/>
</dbReference>
<keyword evidence="3 10" id="KW-0436">Ligase</keyword>
<dbReference type="SUPFAM" id="SSF55931">
    <property type="entry name" value="Glutamine synthetase/guanido kinase"/>
    <property type="match status" value="1"/>
</dbReference>
<dbReference type="InterPro" id="IPR003789">
    <property type="entry name" value="Asn/Gln_tRNA_amidoTrase-B-like"/>
</dbReference>
<name>A0AA35STH0_GEOBA</name>
<evidence type="ECO:0000256" key="4">
    <source>
        <dbReference type="ARBA" id="ARBA00022741"/>
    </source>
</evidence>
<evidence type="ECO:0000256" key="9">
    <source>
        <dbReference type="ARBA" id="ARBA00047913"/>
    </source>
</evidence>
<organism evidence="12 13">
    <name type="scientific">Geodia barretti</name>
    <name type="common">Barrett's horny sponge</name>
    <dbReference type="NCBI Taxonomy" id="519541"/>
    <lineage>
        <taxon>Eukaryota</taxon>
        <taxon>Metazoa</taxon>
        <taxon>Porifera</taxon>
        <taxon>Demospongiae</taxon>
        <taxon>Heteroscleromorpha</taxon>
        <taxon>Tetractinellida</taxon>
        <taxon>Astrophorina</taxon>
        <taxon>Geodiidae</taxon>
        <taxon>Geodia</taxon>
    </lineage>
</organism>
<evidence type="ECO:0000256" key="3">
    <source>
        <dbReference type="ARBA" id="ARBA00022598"/>
    </source>
</evidence>
<keyword evidence="13" id="KW-1185">Reference proteome</keyword>
<gene>
    <name evidence="12" type="ORF">GBAR_LOCUS19844</name>
</gene>
<dbReference type="GO" id="GO:0070681">
    <property type="term" value="P:glutaminyl-tRNAGln biosynthesis via transamidation"/>
    <property type="evidence" value="ECO:0007669"/>
    <property type="project" value="UniProtKB-UniRule"/>
</dbReference>
<dbReference type="SMART" id="SM00845">
    <property type="entry name" value="GatB_Yqey"/>
    <property type="match status" value="1"/>
</dbReference>
<dbReference type="GO" id="GO:0005739">
    <property type="term" value="C:mitochondrion"/>
    <property type="evidence" value="ECO:0007669"/>
    <property type="project" value="UniProtKB-SubCell"/>
</dbReference>
<dbReference type="Proteomes" id="UP001174909">
    <property type="component" value="Unassembled WGS sequence"/>
</dbReference>
<dbReference type="NCBIfam" id="NF004012">
    <property type="entry name" value="PRK05477.1-2"/>
    <property type="match status" value="1"/>
</dbReference>
<comment type="subunit">
    <text evidence="10">Subunit of the heterotrimeric GatCAB amidotransferase (AdT) complex, composed of A, B and C subunits.</text>
</comment>
<dbReference type="GO" id="GO:0050567">
    <property type="term" value="F:glutaminyl-tRNA synthase (glutamine-hydrolyzing) activity"/>
    <property type="evidence" value="ECO:0007669"/>
    <property type="project" value="UniProtKB-UniRule"/>
</dbReference>
<dbReference type="AlphaFoldDB" id="A0AA35STH0"/>
<dbReference type="NCBIfam" id="TIGR00133">
    <property type="entry name" value="gatB"/>
    <property type="match status" value="1"/>
</dbReference>
<dbReference type="InterPro" id="IPR004413">
    <property type="entry name" value="GatB"/>
</dbReference>
<comment type="catalytic activity">
    <reaction evidence="8">
        <text>L-aspartyl-tRNA(Asn) + L-glutamine + ATP + H2O = L-asparaginyl-tRNA(Asn) + L-glutamate + ADP + phosphate + 2 H(+)</text>
        <dbReference type="Rhea" id="RHEA:14513"/>
        <dbReference type="Rhea" id="RHEA-COMP:9674"/>
        <dbReference type="Rhea" id="RHEA-COMP:9677"/>
        <dbReference type="ChEBI" id="CHEBI:15377"/>
        <dbReference type="ChEBI" id="CHEBI:15378"/>
        <dbReference type="ChEBI" id="CHEBI:29985"/>
        <dbReference type="ChEBI" id="CHEBI:30616"/>
        <dbReference type="ChEBI" id="CHEBI:43474"/>
        <dbReference type="ChEBI" id="CHEBI:58359"/>
        <dbReference type="ChEBI" id="CHEBI:78515"/>
        <dbReference type="ChEBI" id="CHEBI:78516"/>
        <dbReference type="ChEBI" id="CHEBI:456216"/>
    </reaction>
</comment>
<keyword evidence="4 10" id="KW-0547">Nucleotide-binding</keyword>
<evidence type="ECO:0000259" key="11">
    <source>
        <dbReference type="SMART" id="SM00845"/>
    </source>
</evidence>
<dbReference type="NCBIfam" id="NF004014">
    <property type="entry name" value="PRK05477.1-4"/>
    <property type="match status" value="1"/>
</dbReference>
<evidence type="ECO:0000256" key="10">
    <source>
        <dbReference type="HAMAP-Rule" id="MF_03147"/>
    </source>
</evidence>
<comment type="similarity">
    <text evidence="1 10">Belongs to the GatB/GatE family. GatB subfamily.</text>
</comment>
<dbReference type="GO" id="GO:0032543">
    <property type="term" value="P:mitochondrial translation"/>
    <property type="evidence" value="ECO:0007669"/>
    <property type="project" value="UniProtKB-UniRule"/>
</dbReference>
<dbReference type="InterPro" id="IPR023168">
    <property type="entry name" value="GatB_Yqey_C_2"/>
</dbReference>
<dbReference type="Gene3D" id="1.10.150.380">
    <property type="entry name" value="GatB domain, N-terminal subdomain"/>
    <property type="match status" value="1"/>
</dbReference>
<dbReference type="HAMAP" id="MF_00121">
    <property type="entry name" value="GatB"/>
    <property type="match status" value="1"/>
</dbReference>
<accession>A0AA35STH0</accession>
<feature type="domain" description="Asn/Gln amidotransferase" evidence="11">
    <location>
        <begin position="332"/>
        <end position="479"/>
    </location>
</feature>
<evidence type="ECO:0000256" key="7">
    <source>
        <dbReference type="ARBA" id="ARBA00024799"/>
    </source>
</evidence>
<protein>
    <recommendedName>
        <fullName evidence="10">Glutamyl-tRNA(Gln) amidotransferase subunit B, mitochondrial</fullName>
        <shortName evidence="10">Glu-AdT subunit B</shortName>
        <ecNumber evidence="10">6.3.5.-</ecNumber>
    </recommendedName>
</protein>
<dbReference type="EC" id="6.3.5.-" evidence="10"/>
<dbReference type="InterPro" id="IPR018027">
    <property type="entry name" value="Asn/Gln_amidotransferase"/>
</dbReference>
<evidence type="ECO:0000313" key="13">
    <source>
        <dbReference type="Proteomes" id="UP001174909"/>
    </source>
</evidence>
<dbReference type="GO" id="GO:0030956">
    <property type="term" value="C:glutamyl-tRNA(Gln) amidotransferase complex"/>
    <property type="evidence" value="ECO:0007669"/>
    <property type="project" value="UniProtKB-UniRule"/>
</dbReference>
<evidence type="ECO:0000256" key="6">
    <source>
        <dbReference type="ARBA" id="ARBA00022917"/>
    </source>
</evidence>
<comment type="function">
    <text evidence="10">Allows the formation of correctly charged Gln-tRNA(Gln) through the transamidation of misacylated Glu-tRNA(Gln) in the mitochondria. The reaction takes place in the presence of glutamine and ATP through an activated gamma-phospho-Glu-tRNA(Gln).</text>
</comment>
<keyword evidence="5 10" id="KW-0067">ATP-binding</keyword>